<dbReference type="Gene3D" id="3.40.630.30">
    <property type="match status" value="1"/>
</dbReference>
<evidence type="ECO:0000313" key="3">
    <source>
        <dbReference type="Proteomes" id="UP000184047"/>
    </source>
</evidence>
<protein>
    <submittedName>
        <fullName evidence="2">Protein N-acetyltransferase, RimJ/RimL family</fullName>
    </submittedName>
</protein>
<accession>A0A1M5WDY7</accession>
<dbReference type="InterPro" id="IPR051531">
    <property type="entry name" value="N-acetyltransferase"/>
</dbReference>
<dbReference type="RefSeq" id="WP_073066169.1">
    <property type="nucleotide sequence ID" value="NZ_FQWT01000008.1"/>
</dbReference>
<sequence>MRLNTNIRITTDRLILKPVDESYIDDINECFIAEVTRYMPFNPTGDRNDVISFVKASKESLLKNTDLVMTVLDFNDQFIGCCGIHNITAESIELGLWLRKDRQGMGLGTEIITSLIEFSENNFTFQYILYPVDEENTASRKIPEKLGFSPYKKYQKNKGVSSYLNIIEYRKYYAE</sequence>
<dbReference type="PANTHER" id="PTHR43792">
    <property type="entry name" value="GNAT FAMILY, PUTATIVE (AFU_ORTHOLOGUE AFUA_3G00765)-RELATED-RELATED"/>
    <property type="match status" value="1"/>
</dbReference>
<dbReference type="Proteomes" id="UP000184047">
    <property type="component" value="Unassembled WGS sequence"/>
</dbReference>
<evidence type="ECO:0000313" key="2">
    <source>
        <dbReference type="EMBL" id="SHH85711.1"/>
    </source>
</evidence>
<gene>
    <name evidence="2" type="ORF">SAMN05421866_3962</name>
</gene>
<dbReference type="InterPro" id="IPR016181">
    <property type="entry name" value="Acyl_CoA_acyltransferase"/>
</dbReference>
<proteinExistence type="predicted"/>
<keyword evidence="3" id="KW-1185">Reference proteome</keyword>
<dbReference type="EMBL" id="FQWT01000008">
    <property type="protein sequence ID" value="SHH85711.1"/>
    <property type="molecule type" value="Genomic_DNA"/>
</dbReference>
<dbReference type="Pfam" id="PF13302">
    <property type="entry name" value="Acetyltransf_3"/>
    <property type="match status" value="1"/>
</dbReference>
<dbReference type="AlphaFoldDB" id="A0A1M5WDY7"/>
<dbReference type="OrthoDB" id="9811523at2"/>
<organism evidence="2 3">
    <name type="scientific">Chryseobacterium oranimense</name>
    <dbReference type="NCBI Taxonomy" id="421058"/>
    <lineage>
        <taxon>Bacteria</taxon>
        <taxon>Pseudomonadati</taxon>
        <taxon>Bacteroidota</taxon>
        <taxon>Flavobacteriia</taxon>
        <taxon>Flavobacteriales</taxon>
        <taxon>Weeksellaceae</taxon>
        <taxon>Chryseobacterium group</taxon>
        <taxon>Chryseobacterium</taxon>
    </lineage>
</organism>
<dbReference type="STRING" id="421058.SAMN05421866_3962"/>
<name>A0A1M5WDY7_9FLAO</name>
<reference evidence="3" key="1">
    <citation type="submission" date="2016-11" db="EMBL/GenBank/DDBJ databases">
        <authorList>
            <person name="Varghese N."/>
            <person name="Submissions S."/>
        </authorList>
    </citation>
    <scope>NUCLEOTIDE SEQUENCE [LARGE SCALE GENOMIC DNA]</scope>
    <source>
        <strain evidence="3">DSM 19055</strain>
    </source>
</reference>
<dbReference type="eggNOG" id="COG1670">
    <property type="taxonomic scope" value="Bacteria"/>
</dbReference>
<feature type="domain" description="N-acetyltransferase" evidence="1">
    <location>
        <begin position="14"/>
        <end position="170"/>
    </location>
</feature>
<keyword evidence="2" id="KW-0808">Transferase</keyword>
<evidence type="ECO:0000259" key="1">
    <source>
        <dbReference type="PROSITE" id="PS51186"/>
    </source>
</evidence>
<dbReference type="GO" id="GO:0016747">
    <property type="term" value="F:acyltransferase activity, transferring groups other than amino-acyl groups"/>
    <property type="evidence" value="ECO:0007669"/>
    <property type="project" value="InterPro"/>
</dbReference>
<dbReference type="SUPFAM" id="SSF55729">
    <property type="entry name" value="Acyl-CoA N-acyltransferases (Nat)"/>
    <property type="match status" value="1"/>
</dbReference>
<dbReference type="InterPro" id="IPR000182">
    <property type="entry name" value="GNAT_dom"/>
</dbReference>
<dbReference type="PROSITE" id="PS51186">
    <property type="entry name" value="GNAT"/>
    <property type="match status" value="1"/>
</dbReference>